<dbReference type="Proteomes" id="UP001153076">
    <property type="component" value="Unassembled WGS sequence"/>
</dbReference>
<keyword evidence="3" id="KW-1185">Reference proteome</keyword>
<dbReference type="InterPro" id="IPR036691">
    <property type="entry name" value="Endo/exonu/phosph_ase_sf"/>
</dbReference>
<protein>
    <recommendedName>
        <fullName evidence="1">Endonuclease/exonuclease/phosphatase domain-containing protein</fullName>
    </recommendedName>
</protein>
<dbReference type="InterPro" id="IPR051916">
    <property type="entry name" value="GPI-anchor_lipid_remodeler"/>
</dbReference>
<dbReference type="Pfam" id="PF03372">
    <property type="entry name" value="Exo_endo_phos"/>
    <property type="match status" value="1"/>
</dbReference>
<sequence length="452" mass="50773">MERKKLLHIVCNKQALKLLLLLSQKLKNLYSKLRFLIIQRRPKPRVIIRGLQKLGSKRRSSTSLHKRSEIHLNGLRHHGSEYTKPVRVATFNAALFAVAPVLPNKQLQVKPDRNGYPKSILKNSPTSISVEQSRFSKSKLRVSINVPENEISLSEDNCAARNHWNNVPVRSPLCFPMGASYVETNYLSVGTQTIWEVLREVDADILALQDVKTDEERGMQPLRDLADALGMSFVFAESWAPEYGNAVLSKWPITQSKVQKILNHEDIRNVLKATVDVPWMGEVNVYCTQLDYLDEDWRMKQVKAIIESSEGPHILAGGLNSLDSSDYSSARWTDIVKYFGDIGKPKPKDEVVKFLKGKAYTDAKDYAGHCEPQVIIPKGQNVQGTCKYGTRVDYILSSPNSPFKFLPGSYSVVSSKGTSDHHVVKVDIIKEGHDTSLQRKLIGALSLIKAKG</sequence>
<dbReference type="GO" id="GO:0006506">
    <property type="term" value="P:GPI anchor biosynthetic process"/>
    <property type="evidence" value="ECO:0007669"/>
    <property type="project" value="TreeGrafter"/>
</dbReference>
<organism evidence="2 3">
    <name type="scientific">Carnegiea gigantea</name>
    <dbReference type="NCBI Taxonomy" id="171969"/>
    <lineage>
        <taxon>Eukaryota</taxon>
        <taxon>Viridiplantae</taxon>
        <taxon>Streptophyta</taxon>
        <taxon>Embryophyta</taxon>
        <taxon>Tracheophyta</taxon>
        <taxon>Spermatophyta</taxon>
        <taxon>Magnoliopsida</taxon>
        <taxon>eudicotyledons</taxon>
        <taxon>Gunneridae</taxon>
        <taxon>Pentapetalae</taxon>
        <taxon>Caryophyllales</taxon>
        <taxon>Cactineae</taxon>
        <taxon>Cactaceae</taxon>
        <taxon>Cactoideae</taxon>
        <taxon>Echinocereeae</taxon>
        <taxon>Carnegiea</taxon>
    </lineage>
</organism>
<dbReference type="EMBL" id="JAKOGI010001103">
    <property type="protein sequence ID" value="KAJ8427744.1"/>
    <property type="molecule type" value="Genomic_DNA"/>
</dbReference>
<dbReference type="PANTHER" id="PTHR14859">
    <property type="entry name" value="CALCOFLUOR WHITE HYPERSENSITIVE PROTEIN PRECURSOR"/>
    <property type="match status" value="1"/>
</dbReference>
<dbReference type="InterPro" id="IPR005135">
    <property type="entry name" value="Endo/exonuclease/phosphatase"/>
</dbReference>
<feature type="domain" description="Endonuclease/exonuclease/phosphatase" evidence="1">
    <location>
        <begin position="192"/>
        <end position="421"/>
    </location>
</feature>
<dbReference type="Gene3D" id="3.60.10.10">
    <property type="entry name" value="Endonuclease/exonuclease/phosphatase"/>
    <property type="match status" value="1"/>
</dbReference>
<dbReference type="GO" id="GO:0005783">
    <property type="term" value="C:endoplasmic reticulum"/>
    <property type="evidence" value="ECO:0007669"/>
    <property type="project" value="TreeGrafter"/>
</dbReference>
<proteinExistence type="predicted"/>
<dbReference type="PANTHER" id="PTHR14859:SF10">
    <property type="entry name" value="DNASE I-LIKE SUPERFAMILY PROTEIN"/>
    <property type="match status" value="1"/>
</dbReference>
<dbReference type="GO" id="GO:0016020">
    <property type="term" value="C:membrane"/>
    <property type="evidence" value="ECO:0007669"/>
    <property type="project" value="GOC"/>
</dbReference>
<dbReference type="GO" id="GO:0003824">
    <property type="term" value="F:catalytic activity"/>
    <property type="evidence" value="ECO:0007669"/>
    <property type="project" value="InterPro"/>
</dbReference>
<dbReference type="AlphaFoldDB" id="A0A9Q1JL91"/>
<name>A0A9Q1JL91_9CARY</name>
<gene>
    <name evidence="2" type="ORF">Cgig2_021071</name>
</gene>
<comment type="caution">
    <text evidence="2">The sequence shown here is derived from an EMBL/GenBank/DDBJ whole genome shotgun (WGS) entry which is preliminary data.</text>
</comment>
<evidence type="ECO:0000259" key="1">
    <source>
        <dbReference type="Pfam" id="PF03372"/>
    </source>
</evidence>
<evidence type="ECO:0000313" key="2">
    <source>
        <dbReference type="EMBL" id="KAJ8427744.1"/>
    </source>
</evidence>
<reference evidence="2" key="1">
    <citation type="submission" date="2022-04" db="EMBL/GenBank/DDBJ databases">
        <title>Carnegiea gigantea Genome sequencing and assembly v2.</title>
        <authorList>
            <person name="Copetti D."/>
            <person name="Sanderson M.J."/>
            <person name="Burquez A."/>
            <person name="Wojciechowski M.F."/>
        </authorList>
    </citation>
    <scope>NUCLEOTIDE SEQUENCE</scope>
    <source>
        <strain evidence="2">SGP5-SGP5p</strain>
        <tissue evidence="2">Aerial part</tissue>
    </source>
</reference>
<evidence type="ECO:0000313" key="3">
    <source>
        <dbReference type="Proteomes" id="UP001153076"/>
    </source>
</evidence>
<dbReference type="FunFam" id="3.60.10.10:FF:000045">
    <property type="entry name" value="Endonuclease/exonuclease/phosphatase family protein"/>
    <property type="match status" value="1"/>
</dbReference>
<dbReference type="OrthoDB" id="200415at2759"/>
<dbReference type="SUPFAM" id="SSF56219">
    <property type="entry name" value="DNase I-like"/>
    <property type="match status" value="1"/>
</dbReference>
<accession>A0A9Q1JL91</accession>